<feature type="transmembrane region" description="Helical" evidence="1">
    <location>
        <begin position="32"/>
        <end position="53"/>
    </location>
</feature>
<feature type="signal peptide" evidence="2">
    <location>
        <begin position="1"/>
        <end position="22"/>
    </location>
</feature>
<keyword evidence="1" id="KW-0812">Transmembrane</keyword>
<gene>
    <name evidence="3" type="ORF">EYR15_00335</name>
</gene>
<evidence type="ECO:0000256" key="1">
    <source>
        <dbReference type="SAM" id="Phobius"/>
    </source>
</evidence>
<keyword evidence="2" id="KW-0732">Signal</keyword>
<dbReference type="OrthoDB" id="8451827at2"/>
<evidence type="ECO:0000313" key="3">
    <source>
        <dbReference type="EMBL" id="TBN54662.1"/>
    </source>
</evidence>
<keyword evidence="1" id="KW-0472">Membrane</keyword>
<accession>A0A4Q9GKE8</accession>
<sequence>MRIVAKILIAGCVILFAVGAFAAWQGSLPANTYIIITGIIGSTASVIGLVALFTSKISSTDVREIDAELFKNLAETAQAVKDYEKKAIAGREEIDRLAAERADIELLVRQASLKAFIEERLRYTAIELDRKVQSDEVLSNLLNDYDDLKFRLKALDGVIERSERADHLQSILRDIERNFGPTRSRKLIIAIAGQQVDLFPILNELGSFGRAYANVLKSIMR</sequence>
<dbReference type="AlphaFoldDB" id="A0A4Q9GKE8"/>
<evidence type="ECO:0000256" key="2">
    <source>
        <dbReference type="SAM" id="SignalP"/>
    </source>
</evidence>
<evidence type="ECO:0008006" key="5">
    <source>
        <dbReference type="Google" id="ProtNLM"/>
    </source>
</evidence>
<keyword evidence="4" id="KW-1185">Reference proteome</keyword>
<feature type="chain" id="PRO_5020326948" description="DNA recombination protein RmuC homolog" evidence="2">
    <location>
        <begin position="23"/>
        <end position="221"/>
    </location>
</feature>
<keyword evidence="1" id="KW-1133">Transmembrane helix</keyword>
<dbReference type="Proteomes" id="UP000291613">
    <property type="component" value="Unassembled WGS sequence"/>
</dbReference>
<protein>
    <recommendedName>
        <fullName evidence="5">DNA recombination protein RmuC homolog</fullName>
    </recommendedName>
</protein>
<proteinExistence type="predicted"/>
<name>A0A4Q9GKE8_9HYPH</name>
<organism evidence="3 4">
    <name type="scientific">Hansschlegelia quercus</name>
    <dbReference type="NCBI Taxonomy" id="2528245"/>
    <lineage>
        <taxon>Bacteria</taxon>
        <taxon>Pseudomonadati</taxon>
        <taxon>Pseudomonadota</taxon>
        <taxon>Alphaproteobacteria</taxon>
        <taxon>Hyphomicrobiales</taxon>
        <taxon>Methylopilaceae</taxon>
        <taxon>Hansschlegelia</taxon>
    </lineage>
</organism>
<reference evidence="3 4" key="1">
    <citation type="submission" date="2019-02" db="EMBL/GenBank/DDBJ databases">
        <title>Hansschlegelia quercus sp. nov., a novel methylotrophic bacterium from buds of oak (Quercus robur L.).</title>
        <authorList>
            <person name="Agafonova N.V."/>
            <person name="Kaparullina E.N."/>
            <person name="Grouzdev D.S."/>
            <person name="Doronina N.V."/>
        </authorList>
    </citation>
    <scope>NUCLEOTIDE SEQUENCE [LARGE SCALE GENOMIC DNA]</scope>
    <source>
        <strain evidence="3 4">Dub</strain>
    </source>
</reference>
<evidence type="ECO:0000313" key="4">
    <source>
        <dbReference type="Proteomes" id="UP000291613"/>
    </source>
</evidence>
<dbReference type="RefSeq" id="WP_131000915.1">
    <property type="nucleotide sequence ID" value="NZ_JBHSZR010000002.1"/>
</dbReference>
<dbReference type="EMBL" id="SIUB01000001">
    <property type="protein sequence ID" value="TBN54662.1"/>
    <property type="molecule type" value="Genomic_DNA"/>
</dbReference>
<comment type="caution">
    <text evidence="3">The sequence shown here is derived from an EMBL/GenBank/DDBJ whole genome shotgun (WGS) entry which is preliminary data.</text>
</comment>